<proteinExistence type="predicted"/>
<gene>
    <name evidence="1" type="ORF">K7432_017350</name>
</gene>
<accession>A0ABR2VKH8</accession>
<keyword evidence="2" id="KW-1185">Reference proteome</keyword>
<comment type="caution">
    <text evidence="1">The sequence shown here is derived from an EMBL/GenBank/DDBJ whole genome shotgun (WGS) entry which is preliminary data.</text>
</comment>
<sequence>MSDIEDTVNDPMEEVIQDAIARNPEHFGTSDDSVDLTKEGKVMDKLVDQGFFNDFEDDFNDNDLS</sequence>
<organism evidence="1 2">
    <name type="scientific">Basidiobolus ranarum</name>
    <dbReference type="NCBI Taxonomy" id="34480"/>
    <lineage>
        <taxon>Eukaryota</taxon>
        <taxon>Fungi</taxon>
        <taxon>Fungi incertae sedis</taxon>
        <taxon>Zoopagomycota</taxon>
        <taxon>Entomophthoromycotina</taxon>
        <taxon>Basidiobolomycetes</taxon>
        <taxon>Basidiobolales</taxon>
        <taxon>Basidiobolaceae</taxon>
        <taxon>Basidiobolus</taxon>
    </lineage>
</organism>
<name>A0ABR2VKH8_9FUNG</name>
<protein>
    <submittedName>
        <fullName evidence="1">Uncharacterized protein</fullName>
    </submittedName>
</protein>
<reference evidence="1 2" key="1">
    <citation type="submission" date="2023-04" db="EMBL/GenBank/DDBJ databases">
        <title>Genome of Basidiobolus ranarum AG-B5.</title>
        <authorList>
            <person name="Stajich J.E."/>
            <person name="Carter-House D."/>
            <person name="Gryganskyi A."/>
        </authorList>
    </citation>
    <scope>NUCLEOTIDE SEQUENCE [LARGE SCALE GENOMIC DNA]</scope>
    <source>
        <strain evidence="1 2">AG-B5</strain>
    </source>
</reference>
<evidence type="ECO:0000313" key="1">
    <source>
        <dbReference type="EMBL" id="KAK9670857.1"/>
    </source>
</evidence>
<dbReference type="EMBL" id="JASJQH010010544">
    <property type="protein sequence ID" value="KAK9670857.1"/>
    <property type="molecule type" value="Genomic_DNA"/>
</dbReference>
<evidence type="ECO:0000313" key="2">
    <source>
        <dbReference type="Proteomes" id="UP001479436"/>
    </source>
</evidence>
<dbReference type="Proteomes" id="UP001479436">
    <property type="component" value="Unassembled WGS sequence"/>
</dbReference>